<keyword evidence="17" id="KW-1185">Reference proteome</keyword>
<dbReference type="OrthoDB" id="7051185at2"/>
<dbReference type="EMBL" id="LAZL01000006">
    <property type="protein sequence ID" value="KMT66194.1"/>
    <property type="molecule type" value="Genomic_DNA"/>
</dbReference>
<proteinExistence type="inferred from homology"/>
<evidence type="ECO:0000256" key="8">
    <source>
        <dbReference type="ARBA" id="ARBA00023077"/>
    </source>
</evidence>
<keyword evidence="10 11" id="KW-0998">Cell outer membrane</keyword>
<organism evidence="16 17">
    <name type="scientific">Catenovulum maritimum</name>
    <dbReference type="NCBI Taxonomy" id="1513271"/>
    <lineage>
        <taxon>Bacteria</taxon>
        <taxon>Pseudomonadati</taxon>
        <taxon>Pseudomonadota</taxon>
        <taxon>Gammaproteobacteria</taxon>
        <taxon>Alteromonadales</taxon>
        <taxon>Alteromonadaceae</taxon>
        <taxon>Catenovulum</taxon>
    </lineage>
</organism>
<dbReference type="Gene3D" id="2.40.170.20">
    <property type="entry name" value="TonB-dependent receptor, beta-barrel domain"/>
    <property type="match status" value="1"/>
</dbReference>
<evidence type="ECO:0008006" key="18">
    <source>
        <dbReference type="Google" id="ProtNLM"/>
    </source>
</evidence>
<evidence type="ECO:0000256" key="10">
    <source>
        <dbReference type="ARBA" id="ARBA00023237"/>
    </source>
</evidence>
<comment type="caution">
    <text evidence="16">The sequence shown here is derived from an EMBL/GenBank/DDBJ whole genome shotgun (WGS) entry which is preliminary data.</text>
</comment>
<dbReference type="PROSITE" id="PS52016">
    <property type="entry name" value="TONB_DEPENDENT_REC_3"/>
    <property type="match status" value="1"/>
</dbReference>
<dbReference type="SUPFAM" id="SSF56935">
    <property type="entry name" value="Porins"/>
    <property type="match status" value="1"/>
</dbReference>
<keyword evidence="2 11" id="KW-0813">Transport</keyword>
<accession>A0A0J8GY80</accession>
<keyword evidence="4" id="KW-0410">Iron transport</keyword>
<dbReference type="Pfam" id="PF07715">
    <property type="entry name" value="Plug"/>
    <property type="match status" value="1"/>
</dbReference>
<keyword evidence="6" id="KW-0408">Iron</keyword>
<evidence type="ECO:0000313" key="17">
    <source>
        <dbReference type="Proteomes" id="UP000037600"/>
    </source>
</evidence>
<evidence type="ECO:0000256" key="1">
    <source>
        <dbReference type="ARBA" id="ARBA00004571"/>
    </source>
</evidence>
<evidence type="ECO:0000313" key="16">
    <source>
        <dbReference type="EMBL" id="KMT66194.1"/>
    </source>
</evidence>
<feature type="signal peptide" evidence="13">
    <location>
        <begin position="1"/>
        <end position="25"/>
    </location>
</feature>
<evidence type="ECO:0000256" key="12">
    <source>
        <dbReference type="RuleBase" id="RU003357"/>
    </source>
</evidence>
<dbReference type="RefSeq" id="WP_048690504.1">
    <property type="nucleotide sequence ID" value="NZ_KQ130484.1"/>
</dbReference>
<keyword evidence="3 11" id="KW-1134">Transmembrane beta strand</keyword>
<evidence type="ECO:0000256" key="7">
    <source>
        <dbReference type="ARBA" id="ARBA00023065"/>
    </source>
</evidence>
<feature type="chain" id="PRO_5005298863" description="TonB-dependent receptor" evidence="13">
    <location>
        <begin position="26"/>
        <end position="726"/>
    </location>
</feature>
<dbReference type="GO" id="GO:0009279">
    <property type="term" value="C:cell outer membrane"/>
    <property type="evidence" value="ECO:0007669"/>
    <property type="project" value="UniProtKB-SubCell"/>
</dbReference>
<evidence type="ECO:0000256" key="11">
    <source>
        <dbReference type="PROSITE-ProRule" id="PRU01360"/>
    </source>
</evidence>
<comment type="subcellular location">
    <subcellularLocation>
        <location evidence="1 11">Cell outer membrane</location>
        <topology evidence="1 11">Multi-pass membrane protein</topology>
    </subcellularLocation>
</comment>
<gene>
    <name evidence="16" type="ORF">XM47_05360</name>
</gene>
<keyword evidence="13" id="KW-0732">Signal</keyword>
<dbReference type="InterPro" id="IPR012910">
    <property type="entry name" value="Plug_dom"/>
</dbReference>
<evidence type="ECO:0000259" key="15">
    <source>
        <dbReference type="Pfam" id="PF07715"/>
    </source>
</evidence>
<keyword evidence="7" id="KW-0406">Ion transport</keyword>
<feature type="domain" description="TonB-dependent receptor plug" evidence="15">
    <location>
        <begin position="44"/>
        <end position="149"/>
    </location>
</feature>
<keyword evidence="5 11" id="KW-0812">Transmembrane</keyword>
<keyword evidence="8 12" id="KW-0798">TonB box</keyword>
<evidence type="ECO:0000259" key="14">
    <source>
        <dbReference type="Pfam" id="PF00593"/>
    </source>
</evidence>
<evidence type="ECO:0000256" key="5">
    <source>
        <dbReference type="ARBA" id="ARBA00022692"/>
    </source>
</evidence>
<evidence type="ECO:0000256" key="6">
    <source>
        <dbReference type="ARBA" id="ARBA00023004"/>
    </source>
</evidence>
<dbReference type="STRING" id="1513271.XM47_05360"/>
<dbReference type="InterPro" id="IPR000531">
    <property type="entry name" value="Beta-barrel_TonB"/>
</dbReference>
<dbReference type="PANTHER" id="PTHR32552:SF81">
    <property type="entry name" value="TONB-DEPENDENT OUTER MEMBRANE RECEPTOR"/>
    <property type="match status" value="1"/>
</dbReference>
<evidence type="ECO:0000256" key="9">
    <source>
        <dbReference type="ARBA" id="ARBA00023136"/>
    </source>
</evidence>
<dbReference type="Proteomes" id="UP000037600">
    <property type="component" value="Unassembled WGS sequence"/>
</dbReference>
<dbReference type="InterPro" id="IPR039426">
    <property type="entry name" value="TonB-dep_rcpt-like"/>
</dbReference>
<dbReference type="PANTHER" id="PTHR32552">
    <property type="entry name" value="FERRICHROME IRON RECEPTOR-RELATED"/>
    <property type="match status" value="1"/>
</dbReference>
<sequence>MLKLLTKTTSKFSLSLLLLASPLVAEELEVIEVSALRKTQNLQVAPVSVSALSNTLLENAQVNGLNGIDHLVPGLSIGLFNIAQPQIFIRGIGSNDDGAAGDPSIAIYMDDVYMNKLSSIAIDTFDIQRIEVLKGPQGALYGKNGAGGAIHIINNRPEFNNTAKFQLGLGNLNFRTANLMVNKLVTNDQAVRLSLSRKVRDGYVTSAIQPELNFNQVDNMHARLQYLAEIDSDQRLGLAAFYVHDSTSSPGHIADGGAIGHIHRLVNPTAFNHFYKNFATHSGHEEREASGFKLDYQTKINNADLIVIASHNKADVSIAEVIAGSSIQVNNFLDVTNFIEEQHEQTSIEARLSGAFNHFEWMLGASMQDATTNRVESLITYLGTSFPQNPTQQVLSLPADSVQYSDNRSSAIYAAGGWNLDDVHKLHLGSRYSYDAKKVDLATNQVDQFTIFEQYDTFVRNSFSEWTHEVSFSSQWRQNIFSYLRYSEGFKSGGFQGMASTKLAAETGYLPEYSTNYEMGLKLDWFSNQLRTNLSIFTTQYQDLQVQKQVDVGALGYLVVENAAKANIKGAELDWTFRPSMQPKLELSGNYAYLDTEYENYADDPRYQGNKLRNAPKTSYSIRMAWYERLSFGQLSFDTIYSYKGKTYQDPENLESSIIPSYHLTHFNFKLSSRDTNYFMKIWVENAFNQKYFIHKYASPTGIGSLVLVNTPGAPRQYGVTFGVNW</sequence>
<evidence type="ECO:0000256" key="4">
    <source>
        <dbReference type="ARBA" id="ARBA00022496"/>
    </source>
</evidence>
<reference evidence="16 17" key="1">
    <citation type="submission" date="2015-04" db="EMBL/GenBank/DDBJ databases">
        <title>Draft Genome Sequence of the Novel Agar-Digesting Marine Bacterium Q1.</title>
        <authorList>
            <person name="Li Y."/>
            <person name="Li D."/>
            <person name="Chen G."/>
            <person name="Du Z."/>
        </authorList>
    </citation>
    <scope>NUCLEOTIDE SEQUENCE [LARGE SCALE GENOMIC DNA]</scope>
    <source>
        <strain evidence="16 17">Q1</strain>
    </source>
</reference>
<dbReference type="AlphaFoldDB" id="A0A0J8GY80"/>
<dbReference type="InterPro" id="IPR036942">
    <property type="entry name" value="Beta-barrel_TonB_sf"/>
</dbReference>
<feature type="domain" description="TonB-dependent receptor-like beta-barrel" evidence="14">
    <location>
        <begin position="259"/>
        <end position="668"/>
    </location>
</feature>
<evidence type="ECO:0000256" key="2">
    <source>
        <dbReference type="ARBA" id="ARBA00022448"/>
    </source>
</evidence>
<dbReference type="PATRIC" id="fig|1513271.3.peg.1100"/>
<dbReference type="Pfam" id="PF00593">
    <property type="entry name" value="TonB_dep_Rec_b-barrel"/>
    <property type="match status" value="1"/>
</dbReference>
<evidence type="ECO:0000256" key="13">
    <source>
        <dbReference type="SAM" id="SignalP"/>
    </source>
</evidence>
<keyword evidence="9 11" id="KW-0472">Membrane</keyword>
<dbReference type="GO" id="GO:0006826">
    <property type="term" value="P:iron ion transport"/>
    <property type="evidence" value="ECO:0007669"/>
    <property type="project" value="UniProtKB-KW"/>
</dbReference>
<comment type="similarity">
    <text evidence="11 12">Belongs to the TonB-dependent receptor family.</text>
</comment>
<protein>
    <recommendedName>
        <fullName evidence="18">TonB-dependent receptor</fullName>
    </recommendedName>
</protein>
<name>A0A0J8GY80_9ALTE</name>
<evidence type="ECO:0000256" key="3">
    <source>
        <dbReference type="ARBA" id="ARBA00022452"/>
    </source>
</evidence>